<evidence type="ECO:0000313" key="2">
    <source>
        <dbReference type="EMBL" id="MEN2789788.1"/>
    </source>
</evidence>
<dbReference type="Proteomes" id="UP001419910">
    <property type="component" value="Unassembled WGS sequence"/>
</dbReference>
<reference evidence="2 3" key="1">
    <citation type="submission" date="2024-05" db="EMBL/GenBank/DDBJ databases">
        <authorList>
            <person name="Liu Q."/>
            <person name="Xin Y.-H."/>
        </authorList>
    </citation>
    <scope>NUCLEOTIDE SEQUENCE [LARGE SCALE GENOMIC DNA]</scope>
    <source>
        <strain evidence="2 3">CGMCC 1.10181</strain>
    </source>
</reference>
<name>A0ABU9Y1V7_9SPHN</name>
<sequence length="228" mass="23997">MVFKALGIGGSVLLGGLYVTGAIGGGGWSRDVSRPQAEVMGALENLDIRDQPASPAADAGRSGVRSVLKVERSENSMRWVLMNGNRVTLRMIADFKPIDGGRQTHVTAHVERGDAPDAIVAPAFRSNNAALGLFETALEGALNNLARPDSGSFARDVDACARLFRQFQEENLAASARGSRDGIGMATAKGARLRAYDARQRQLGCGRRDSGDSAPGEIAAMAAKQSAE</sequence>
<gene>
    <name evidence="2" type="ORF">ABC974_09135</name>
</gene>
<dbReference type="EMBL" id="JBDIME010000006">
    <property type="protein sequence ID" value="MEN2789788.1"/>
    <property type="molecule type" value="Genomic_DNA"/>
</dbReference>
<comment type="caution">
    <text evidence="2">The sequence shown here is derived from an EMBL/GenBank/DDBJ whole genome shotgun (WGS) entry which is preliminary data.</text>
</comment>
<evidence type="ECO:0000313" key="3">
    <source>
        <dbReference type="Proteomes" id="UP001419910"/>
    </source>
</evidence>
<proteinExistence type="predicted"/>
<keyword evidence="3" id="KW-1185">Reference proteome</keyword>
<feature type="region of interest" description="Disordered" evidence="1">
    <location>
        <begin position="204"/>
        <end position="228"/>
    </location>
</feature>
<evidence type="ECO:0008006" key="4">
    <source>
        <dbReference type="Google" id="ProtNLM"/>
    </source>
</evidence>
<organism evidence="2 3">
    <name type="scientific">Sphingomonas oligophenolica</name>
    <dbReference type="NCBI Taxonomy" id="301154"/>
    <lineage>
        <taxon>Bacteria</taxon>
        <taxon>Pseudomonadati</taxon>
        <taxon>Pseudomonadota</taxon>
        <taxon>Alphaproteobacteria</taxon>
        <taxon>Sphingomonadales</taxon>
        <taxon>Sphingomonadaceae</taxon>
        <taxon>Sphingomonas</taxon>
    </lineage>
</organism>
<accession>A0ABU9Y1V7</accession>
<evidence type="ECO:0000256" key="1">
    <source>
        <dbReference type="SAM" id="MobiDB-lite"/>
    </source>
</evidence>
<protein>
    <recommendedName>
        <fullName evidence="4">DUF922 domain-containing protein</fullName>
    </recommendedName>
</protein>
<dbReference type="RefSeq" id="WP_343891417.1">
    <property type="nucleotide sequence ID" value="NZ_BAAAEH010000040.1"/>
</dbReference>